<dbReference type="PANTHER" id="PTHR37294">
    <property type="entry name" value="3'-5' EXORIBONUCLEASE YHAM"/>
    <property type="match status" value="1"/>
</dbReference>
<dbReference type="EMBL" id="CP025121">
    <property type="protein sequence ID" value="AYJ01530.1"/>
    <property type="molecule type" value="Genomic_DNA"/>
</dbReference>
<dbReference type="GO" id="GO:0031125">
    <property type="term" value="P:rRNA 3'-end processing"/>
    <property type="evidence" value="ECO:0007669"/>
    <property type="project" value="TreeGrafter"/>
</dbReference>
<dbReference type="SUPFAM" id="SSF109604">
    <property type="entry name" value="HD-domain/PDEase-like"/>
    <property type="match status" value="1"/>
</dbReference>
<evidence type="ECO:0000256" key="1">
    <source>
        <dbReference type="ARBA" id="ARBA00022801"/>
    </source>
</evidence>
<dbReference type="KEGG" id="pzi:CWO85_03465"/>
<dbReference type="InterPro" id="IPR006674">
    <property type="entry name" value="HD_domain"/>
</dbReference>
<feature type="domain" description="HD" evidence="2">
    <location>
        <begin position="161"/>
        <end position="277"/>
    </location>
</feature>
<evidence type="ECO:0000259" key="2">
    <source>
        <dbReference type="Pfam" id="PF01966"/>
    </source>
</evidence>
<dbReference type="Pfam" id="PF01966">
    <property type="entry name" value="HD"/>
    <property type="match status" value="1"/>
</dbReference>
<dbReference type="AlphaFoldDB" id="A0A660HNA6"/>
<dbReference type="InterPro" id="IPR050798">
    <property type="entry name" value="YhaM_exoribonuc/phosphodiest"/>
</dbReference>
<reference evidence="3 4" key="1">
    <citation type="journal article" date="2018" name="BMC Genomics">
        <title>Comparative genome analysis of jujube witches'-broom Phytoplasma, an obligate pathogen that causes jujube witches'-broom disease.</title>
        <authorList>
            <person name="Wang J."/>
            <person name="Song L."/>
            <person name="Jiao Q."/>
            <person name="Yang S."/>
            <person name="Gao R."/>
            <person name="Lu X."/>
            <person name="Zhou G."/>
        </authorList>
    </citation>
    <scope>NUCLEOTIDE SEQUENCE [LARGE SCALE GENOMIC DNA]</scope>
    <source>
        <strain evidence="3">Jwb-nky</strain>
    </source>
</reference>
<gene>
    <name evidence="3" type="ORF">CWO85_03465</name>
</gene>
<keyword evidence="1" id="KW-0378">Hydrolase</keyword>
<dbReference type="PANTHER" id="PTHR37294:SF1">
    <property type="entry name" value="3'-5' EXORIBONUCLEASE YHAM"/>
    <property type="match status" value="1"/>
</dbReference>
<name>A0A660HNA6_ZIZJU</name>
<dbReference type="OrthoDB" id="9778453at2"/>
<sequence>MNQNLFLKNKKIGDKIEFIGKITSINKGEHFFNINLLLIEDFGVNIKIDPTFPTLEKEKIYFFKTKYKEKNEKNILLCEEYDIIENILNLEQVFNYYKHFFKCSPLSFDIIDQKINNFLSKIENPVLQKITHNLYSKHKIKFLISPAACKMHHDYYGGLSYHTLNMLNMSQHYVEIYPFLNQDLLNCGIILHDMAKIIEFDFLSKTYTTKGKLLGHLILGVNYIHEEALLLGLQDKEETLLLKHLLISHHGLLQYGAAREPQIGEALLLWYLDDIDAKLNTLNEKIKETEKGEFTENLSVIKGRSFYKPNL</sequence>
<evidence type="ECO:0000313" key="4">
    <source>
        <dbReference type="Proteomes" id="UP000272462"/>
    </source>
</evidence>
<organism evidence="3 4">
    <name type="scientific">Ziziphus jujuba witches'-broom phytoplasma</name>
    <dbReference type="NCBI Taxonomy" id="135727"/>
    <lineage>
        <taxon>Bacteria</taxon>
        <taxon>Bacillati</taxon>
        <taxon>Mycoplasmatota</taxon>
        <taxon>Mollicutes</taxon>
        <taxon>Acholeplasmatales</taxon>
        <taxon>Acholeplasmataceae</taxon>
        <taxon>Candidatus Phytoplasma</taxon>
        <taxon>16SrV (Elm yellows group)</taxon>
    </lineage>
</organism>
<proteinExistence type="predicted"/>
<dbReference type="Proteomes" id="UP000272462">
    <property type="component" value="Chromosome"/>
</dbReference>
<evidence type="ECO:0000313" key="3">
    <source>
        <dbReference type="EMBL" id="AYJ01530.1"/>
    </source>
</evidence>
<keyword evidence="4" id="KW-1185">Reference proteome</keyword>
<protein>
    <submittedName>
        <fullName evidence="3">CMP-binding protein</fullName>
    </submittedName>
</protein>
<dbReference type="GO" id="GO:0016787">
    <property type="term" value="F:hydrolase activity"/>
    <property type="evidence" value="ECO:0007669"/>
    <property type="project" value="UniProtKB-KW"/>
</dbReference>
<accession>A0A660HNA6</accession>
<dbReference type="RefSeq" id="WP_121464218.1">
    <property type="nucleotide sequence ID" value="NZ_CP025121.1"/>
</dbReference>